<proteinExistence type="predicted"/>
<dbReference type="EMBL" id="JACSPN010000004">
    <property type="protein sequence ID" value="MBE7699695.1"/>
    <property type="molecule type" value="Genomic_DNA"/>
</dbReference>
<dbReference type="CDD" id="cd03801">
    <property type="entry name" value="GT4_PimA-like"/>
    <property type="match status" value="1"/>
</dbReference>
<dbReference type="PANTHER" id="PTHR12526:SF510">
    <property type="entry name" value="D-INOSITOL 3-PHOSPHATE GLYCOSYLTRANSFERASE"/>
    <property type="match status" value="1"/>
</dbReference>
<evidence type="ECO:0000256" key="1">
    <source>
        <dbReference type="ARBA" id="ARBA00022676"/>
    </source>
</evidence>
<dbReference type="InterPro" id="IPR028098">
    <property type="entry name" value="Glyco_trans_4-like_N"/>
</dbReference>
<dbReference type="SUPFAM" id="SSF53756">
    <property type="entry name" value="UDP-Glycosyltransferase/glycogen phosphorylase"/>
    <property type="match status" value="1"/>
</dbReference>
<evidence type="ECO:0000313" key="6">
    <source>
        <dbReference type="Proteomes" id="UP000822993"/>
    </source>
</evidence>
<evidence type="ECO:0000259" key="4">
    <source>
        <dbReference type="Pfam" id="PF13439"/>
    </source>
</evidence>
<gene>
    <name evidence="5" type="ORF">H9623_05140</name>
</gene>
<sequence length="358" mass="37665">MRVLHVVHSDAFAGVERHVARLARAQSAHGSQVVVVGGDVPRMRETIDDRSVRVLPAGSLAQVVRTVRTTAPGADVLHAHMTSAEVAAALAAPTVRAMPPVVATRHFARPRGSGPAAGLTAAVARRPVRAQISISRYVADHVDGDSVVVHPGIDDRPPAPTASDRDRTVLLVQRLEPEKRTDLGVLAFAASRLHDDGWQLLVAGSGSQRAHLETLAAREGLGAHVRFLGARSDVDDLMRHAGVLLAPCPIEGLGLSVLEAMSNALPVVAAAAGGHLETLAGLDPLALYPSTDVARAGEQLATLAASASRRDAYGEAARTVQRTHFTPHAQVDGTAAVYRGVVRRPQARPDDQHRSPST</sequence>
<evidence type="ECO:0000259" key="3">
    <source>
        <dbReference type="Pfam" id="PF00534"/>
    </source>
</evidence>
<protein>
    <submittedName>
        <fullName evidence="5">Glycosyltransferase family 4 protein</fullName>
    </submittedName>
</protein>
<keyword evidence="2" id="KW-0808">Transferase</keyword>
<dbReference type="Pfam" id="PF00534">
    <property type="entry name" value="Glycos_transf_1"/>
    <property type="match status" value="1"/>
</dbReference>
<dbReference type="PANTHER" id="PTHR12526">
    <property type="entry name" value="GLYCOSYLTRANSFERASE"/>
    <property type="match status" value="1"/>
</dbReference>
<comment type="caution">
    <text evidence="5">The sequence shown here is derived from an EMBL/GenBank/DDBJ whole genome shotgun (WGS) entry which is preliminary data.</text>
</comment>
<name>A0A9D5U875_9CELL</name>
<accession>A0A9D5U875</accession>
<organism evidence="5 6">
    <name type="scientific">Oerskovia douganii</name>
    <dbReference type="NCBI Taxonomy" id="2762210"/>
    <lineage>
        <taxon>Bacteria</taxon>
        <taxon>Bacillati</taxon>
        <taxon>Actinomycetota</taxon>
        <taxon>Actinomycetes</taxon>
        <taxon>Micrococcales</taxon>
        <taxon>Cellulomonadaceae</taxon>
        <taxon>Oerskovia</taxon>
    </lineage>
</organism>
<dbReference type="RefSeq" id="WP_193718982.1">
    <property type="nucleotide sequence ID" value="NZ_JACSPN010000004.1"/>
</dbReference>
<dbReference type="Pfam" id="PF13439">
    <property type="entry name" value="Glyco_transf_4"/>
    <property type="match status" value="1"/>
</dbReference>
<feature type="domain" description="Glycosyl transferase family 1" evidence="3">
    <location>
        <begin position="162"/>
        <end position="319"/>
    </location>
</feature>
<dbReference type="Gene3D" id="3.40.50.2000">
    <property type="entry name" value="Glycogen Phosphorylase B"/>
    <property type="match status" value="2"/>
</dbReference>
<evidence type="ECO:0000313" key="5">
    <source>
        <dbReference type="EMBL" id="MBE7699695.1"/>
    </source>
</evidence>
<feature type="domain" description="Glycosyltransferase subfamily 4-like N-terminal" evidence="4">
    <location>
        <begin position="14"/>
        <end position="154"/>
    </location>
</feature>
<dbReference type="Proteomes" id="UP000822993">
    <property type="component" value="Unassembled WGS sequence"/>
</dbReference>
<keyword evidence="6" id="KW-1185">Reference proteome</keyword>
<keyword evidence="1" id="KW-0328">Glycosyltransferase</keyword>
<dbReference type="GO" id="GO:0016757">
    <property type="term" value="F:glycosyltransferase activity"/>
    <property type="evidence" value="ECO:0007669"/>
    <property type="project" value="UniProtKB-KW"/>
</dbReference>
<dbReference type="AlphaFoldDB" id="A0A9D5U875"/>
<evidence type="ECO:0000256" key="2">
    <source>
        <dbReference type="ARBA" id="ARBA00022679"/>
    </source>
</evidence>
<reference evidence="5 6" key="1">
    <citation type="submission" date="2020-08" db="EMBL/GenBank/DDBJ databases">
        <title>A Genomic Blueprint of the Chicken Gut Microbiome.</title>
        <authorList>
            <person name="Gilroy R."/>
            <person name="Ravi A."/>
            <person name="Getino M."/>
            <person name="Pursley I."/>
            <person name="Horton D.L."/>
            <person name="Alikhan N.-F."/>
            <person name="Baker D."/>
            <person name="Gharbi K."/>
            <person name="Hall N."/>
            <person name="Watson M."/>
            <person name="Adriaenssens E.M."/>
            <person name="Foster-Nyarko E."/>
            <person name="Jarju S."/>
            <person name="Secka A."/>
            <person name="Antonio M."/>
            <person name="Oren A."/>
            <person name="Chaudhuri R."/>
            <person name="La Ragione R.M."/>
            <person name="Hildebrand F."/>
            <person name="Pallen M.J."/>
        </authorList>
    </citation>
    <scope>NUCLEOTIDE SEQUENCE [LARGE SCALE GENOMIC DNA]</scope>
    <source>
        <strain evidence="5 6">Sa1BUA8</strain>
    </source>
</reference>
<dbReference type="InterPro" id="IPR001296">
    <property type="entry name" value="Glyco_trans_1"/>
</dbReference>